<evidence type="ECO:0000313" key="2">
    <source>
        <dbReference type="EMBL" id="CAB4163190.1"/>
    </source>
</evidence>
<reference evidence="3" key="1">
    <citation type="submission" date="2020-05" db="EMBL/GenBank/DDBJ databases">
        <authorList>
            <person name="Chiriac C."/>
            <person name="Salcher M."/>
            <person name="Ghai R."/>
            <person name="Kavagutti S V."/>
        </authorList>
    </citation>
    <scope>NUCLEOTIDE SEQUENCE</scope>
</reference>
<evidence type="ECO:0000313" key="1">
    <source>
        <dbReference type="EMBL" id="CAB4145417.1"/>
    </source>
</evidence>
<accession>A0A6J5RAA6</accession>
<evidence type="ECO:0000313" key="3">
    <source>
        <dbReference type="EMBL" id="CAB4191486.1"/>
    </source>
</evidence>
<dbReference type="EMBL" id="LR796455">
    <property type="protein sequence ID" value="CAB4145417.1"/>
    <property type="molecule type" value="Genomic_DNA"/>
</dbReference>
<gene>
    <name evidence="3" type="ORF">UFOVP1222_35</name>
    <name evidence="1" type="ORF">UFOVP477_5</name>
    <name evidence="2" type="ORF">UFOVP798_9</name>
</gene>
<organism evidence="3">
    <name type="scientific">uncultured Caudovirales phage</name>
    <dbReference type="NCBI Taxonomy" id="2100421"/>
    <lineage>
        <taxon>Viruses</taxon>
        <taxon>Duplodnaviria</taxon>
        <taxon>Heunggongvirae</taxon>
        <taxon>Uroviricota</taxon>
        <taxon>Caudoviricetes</taxon>
        <taxon>Peduoviridae</taxon>
        <taxon>Maltschvirus</taxon>
        <taxon>Maltschvirus maltsch</taxon>
    </lineage>
</organism>
<evidence type="ECO:0008006" key="4">
    <source>
        <dbReference type="Google" id="ProtNLM"/>
    </source>
</evidence>
<dbReference type="NCBIfam" id="NF033394">
    <property type="entry name" value="capsid_maj_Podo"/>
    <property type="match status" value="1"/>
</dbReference>
<name>A0A6J5RAA6_9CAUD</name>
<protein>
    <recommendedName>
        <fullName evidence="4">Major capsid protein</fullName>
    </recommendedName>
</protein>
<proteinExistence type="predicted"/>
<dbReference type="InterPro" id="IPR049718">
    <property type="entry name" value="AKO59007-like"/>
</dbReference>
<sequence>MAYDGNPISAFTTGEIASITNAALDYYIKGESFAQTIQEKPLLGKMMSKQKTFPGGKGLISIPIISEYTTGIEGFVGDEQVSYDNPNNLKRVTFPWKEIHAGISLTLTELKIDGISVVDTLDGSNVSRHSERDVTVLTNILEHKLADMAEGWSRSFNEMLWNDGTQDNKLVPGLSFFIADDPTTGVVGGINRATAGNEFWRNRSLVGANKIVPSASAQTLTKTLRQEVRQLKRYGGKPDILLCGSKFIEALEAEIHEKGIYTQAGFVNSGKTDIGMGDISMRGVGTFVYDPTLDDLNKSDYAYFIDSNNINLYVMEGEDRKTHNPARPHDKYVLYRAMTWTGATAARQLNGCGVYQVA</sequence>
<dbReference type="EMBL" id="LR796752">
    <property type="protein sequence ID" value="CAB4163190.1"/>
    <property type="molecule type" value="Genomic_DNA"/>
</dbReference>
<dbReference type="EMBL" id="LR797167">
    <property type="protein sequence ID" value="CAB4191486.1"/>
    <property type="molecule type" value="Genomic_DNA"/>
</dbReference>